<dbReference type="InterPro" id="IPR000070">
    <property type="entry name" value="Pectinesterase_cat"/>
</dbReference>
<reference evidence="7" key="1">
    <citation type="submission" date="2022-02" db="EMBL/GenBank/DDBJ databases">
        <authorList>
            <person name="Henning P.M."/>
            <person name="McCubbin A.G."/>
            <person name="Shore J.S."/>
        </authorList>
    </citation>
    <scope>NUCLEOTIDE SEQUENCE</scope>
    <source>
        <strain evidence="7">F60SS</strain>
        <tissue evidence="7">Leaves</tissue>
    </source>
</reference>
<dbReference type="GO" id="GO:0030599">
    <property type="term" value="F:pectinesterase activity"/>
    <property type="evidence" value="ECO:0007669"/>
    <property type="project" value="InterPro"/>
</dbReference>
<keyword evidence="5" id="KW-0063">Aspartyl esterase</keyword>
<keyword evidence="8" id="KW-1185">Reference proteome</keyword>
<evidence type="ECO:0000256" key="1">
    <source>
        <dbReference type="ARBA" id="ARBA00004191"/>
    </source>
</evidence>
<evidence type="ECO:0000256" key="5">
    <source>
        <dbReference type="ARBA" id="ARBA00023085"/>
    </source>
</evidence>
<keyword evidence="4" id="KW-0378">Hydrolase</keyword>
<evidence type="ECO:0000259" key="6">
    <source>
        <dbReference type="Pfam" id="PF01095"/>
    </source>
</evidence>
<comment type="caution">
    <text evidence="7">The sequence shown here is derived from an EMBL/GenBank/DDBJ whole genome shotgun (WGS) entry which is preliminary data.</text>
</comment>
<dbReference type="EMBL" id="JAKUCV010005766">
    <property type="protein sequence ID" value="KAJ4829978.1"/>
    <property type="molecule type" value="Genomic_DNA"/>
</dbReference>
<proteinExistence type="predicted"/>
<comment type="subcellular location">
    <subcellularLocation>
        <location evidence="1">Secreted</location>
        <location evidence="1">Cell wall</location>
    </subcellularLocation>
</comment>
<reference evidence="7" key="2">
    <citation type="journal article" date="2023" name="Plants (Basel)">
        <title>Annotation of the Turnera subulata (Passifloraceae) Draft Genome Reveals the S-Locus Evolved after the Divergence of Turneroideae from Passifloroideae in a Stepwise Manner.</title>
        <authorList>
            <person name="Henning P.M."/>
            <person name="Roalson E.H."/>
            <person name="Mir W."/>
            <person name="McCubbin A.G."/>
            <person name="Shore J.S."/>
        </authorList>
    </citation>
    <scope>NUCLEOTIDE SEQUENCE</scope>
    <source>
        <strain evidence="7">F60SS</strain>
    </source>
</reference>
<feature type="domain" description="Pectinesterase catalytic" evidence="6">
    <location>
        <begin position="2"/>
        <end position="137"/>
    </location>
</feature>
<evidence type="ECO:0000313" key="7">
    <source>
        <dbReference type="EMBL" id="KAJ4829978.1"/>
    </source>
</evidence>
<dbReference type="PANTHER" id="PTHR31707">
    <property type="entry name" value="PECTINESTERASE"/>
    <property type="match status" value="1"/>
</dbReference>
<dbReference type="OrthoDB" id="2019149at2759"/>
<evidence type="ECO:0000313" key="8">
    <source>
        <dbReference type="Proteomes" id="UP001141552"/>
    </source>
</evidence>
<organism evidence="7 8">
    <name type="scientific">Turnera subulata</name>
    <dbReference type="NCBI Taxonomy" id="218843"/>
    <lineage>
        <taxon>Eukaryota</taxon>
        <taxon>Viridiplantae</taxon>
        <taxon>Streptophyta</taxon>
        <taxon>Embryophyta</taxon>
        <taxon>Tracheophyta</taxon>
        <taxon>Spermatophyta</taxon>
        <taxon>Magnoliopsida</taxon>
        <taxon>eudicotyledons</taxon>
        <taxon>Gunneridae</taxon>
        <taxon>Pentapetalae</taxon>
        <taxon>rosids</taxon>
        <taxon>fabids</taxon>
        <taxon>Malpighiales</taxon>
        <taxon>Passifloraceae</taxon>
        <taxon>Turnera</taxon>
    </lineage>
</organism>
<protein>
    <recommendedName>
        <fullName evidence="6">Pectinesterase catalytic domain-containing protein</fullName>
    </recommendedName>
</protein>
<accession>A0A9Q0J688</accession>
<dbReference type="InterPro" id="IPR011050">
    <property type="entry name" value="Pectin_lyase_fold/virulence"/>
</dbReference>
<dbReference type="Pfam" id="PF01095">
    <property type="entry name" value="Pectinesterase"/>
    <property type="match status" value="1"/>
</dbReference>
<sequence length="175" mass="20173">QIYRTIDFIFGNAAVVLQICNIYTCRPPNKTNTLTAQGRTDPNQNNEFFIHNCRVTPSSDLKPVHSSVKTYFGRPWQKYSSTTFMKTYLDNLIDPAGKMPWSGNFALNTLYYREYMSTGPCSFTTNRVNWKGHHRSNDRPLDFFDLELLPWLKKNLATRTSSDSQPPWSVTFAVA</sequence>
<evidence type="ECO:0000256" key="4">
    <source>
        <dbReference type="ARBA" id="ARBA00022801"/>
    </source>
</evidence>
<evidence type="ECO:0000256" key="2">
    <source>
        <dbReference type="ARBA" id="ARBA00005184"/>
    </source>
</evidence>
<comment type="pathway">
    <text evidence="2">Glycan metabolism; pectin degradation; 2-dehydro-3-deoxy-D-gluconate from pectin: step 1/5.</text>
</comment>
<dbReference type="InterPro" id="IPR012334">
    <property type="entry name" value="Pectin_lyas_fold"/>
</dbReference>
<dbReference type="Gene3D" id="2.160.20.10">
    <property type="entry name" value="Single-stranded right-handed beta-helix, Pectin lyase-like"/>
    <property type="match status" value="1"/>
</dbReference>
<dbReference type="SUPFAM" id="SSF51126">
    <property type="entry name" value="Pectin lyase-like"/>
    <property type="match status" value="1"/>
</dbReference>
<feature type="non-terminal residue" evidence="7">
    <location>
        <position position="1"/>
    </location>
</feature>
<evidence type="ECO:0000256" key="3">
    <source>
        <dbReference type="ARBA" id="ARBA00022512"/>
    </source>
</evidence>
<name>A0A9Q0J688_9ROSI</name>
<keyword evidence="3" id="KW-0134">Cell wall</keyword>
<dbReference type="GO" id="GO:0042545">
    <property type="term" value="P:cell wall modification"/>
    <property type="evidence" value="ECO:0007669"/>
    <property type="project" value="InterPro"/>
</dbReference>
<keyword evidence="3" id="KW-0964">Secreted</keyword>
<gene>
    <name evidence="7" type="ORF">Tsubulata_025460</name>
</gene>
<dbReference type="Proteomes" id="UP001141552">
    <property type="component" value="Unassembled WGS sequence"/>
</dbReference>
<dbReference type="AlphaFoldDB" id="A0A9Q0J688"/>